<evidence type="ECO:0008006" key="6">
    <source>
        <dbReference type="Google" id="ProtNLM"/>
    </source>
</evidence>
<dbReference type="Gramene" id="CDP06002">
    <property type="protein sequence ID" value="CDP06002"/>
    <property type="gene ID" value="GSCOC_T00021343001"/>
</dbReference>
<sequence>MAKAVAVVSALCFLALASLAHAQEAFTVKGRVYCDPCRVEFQTSLSKNIEGAEVELQCRVRENGTVTVSQKATTDANGNYELSVQGDHEEEICEVASVSSPSLECNVPFGENKARILLTQNNGVQGTDRFANPLGYKTTEANPDCKPILQEMGYIPDENGL</sequence>
<dbReference type="Pfam" id="PF01190">
    <property type="entry name" value="Pollen_Ole_e_1"/>
    <property type="match status" value="1"/>
</dbReference>
<proteinExistence type="inferred from homology"/>
<feature type="chain" id="PRO_5001657854" description="Anther-specific protein LAT52-like" evidence="3">
    <location>
        <begin position="23"/>
        <end position="161"/>
    </location>
</feature>
<reference evidence="5" key="1">
    <citation type="journal article" date="2014" name="Science">
        <title>The coffee genome provides insight into the convergent evolution of caffeine biosynthesis.</title>
        <authorList>
            <person name="Denoeud F."/>
            <person name="Carretero-Paulet L."/>
            <person name="Dereeper A."/>
            <person name="Droc G."/>
            <person name="Guyot R."/>
            <person name="Pietrella M."/>
            <person name="Zheng C."/>
            <person name="Alberti A."/>
            <person name="Anthony F."/>
            <person name="Aprea G."/>
            <person name="Aury J.M."/>
            <person name="Bento P."/>
            <person name="Bernard M."/>
            <person name="Bocs S."/>
            <person name="Campa C."/>
            <person name="Cenci A."/>
            <person name="Combes M.C."/>
            <person name="Crouzillat D."/>
            <person name="Da Silva C."/>
            <person name="Daddiego L."/>
            <person name="De Bellis F."/>
            <person name="Dussert S."/>
            <person name="Garsmeur O."/>
            <person name="Gayraud T."/>
            <person name="Guignon V."/>
            <person name="Jahn K."/>
            <person name="Jamilloux V."/>
            <person name="Joet T."/>
            <person name="Labadie K."/>
            <person name="Lan T."/>
            <person name="Leclercq J."/>
            <person name="Lepelley M."/>
            <person name="Leroy T."/>
            <person name="Li L.T."/>
            <person name="Librado P."/>
            <person name="Lopez L."/>
            <person name="Munoz A."/>
            <person name="Noel B."/>
            <person name="Pallavicini A."/>
            <person name="Perrotta G."/>
            <person name="Poncet V."/>
            <person name="Pot D."/>
            <person name="Priyono X."/>
            <person name="Rigoreau M."/>
            <person name="Rouard M."/>
            <person name="Rozas J."/>
            <person name="Tranchant-Dubreuil C."/>
            <person name="VanBuren R."/>
            <person name="Zhang Q."/>
            <person name="Andrade A.C."/>
            <person name="Argout X."/>
            <person name="Bertrand B."/>
            <person name="de Kochko A."/>
            <person name="Graziosi G."/>
            <person name="Henry R.J."/>
            <person name="Jayarama X."/>
            <person name="Ming R."/>
            <person name="Nagai C."/>
            <person name="Rounsley S."/>
            <person name="Sankoff D."/>
            <person name="Giuliano G."/>
            <person name="Albert V.A."/>
            <person name="Wincker P."/>
            <person name="Lashermes P."/>
        </authorList>
    </citation>
    <scope>NUCLEOTIDE SEQUENCE [LARGE SCALE GENOMIC DNA]</scope>
    <source>
        <strain evidence="5">cv. DH200-94</strain>
    </source>
</reference>
<dbReference type="InParanoid" id="A0A068UCJ5"/>
<dbReference type="AlphaFoldDB" id="A0A068UCJ5"/>
<protein>
    <recommendedName>
        <fullName evidence="6">Anther-specific protein LAT52-like</fullName>
    </recommendedName>
</protein>
<gene>
    <name evidence="4" type="ORF">GSCOC_T00021343001</name>
</gene>
<dbReference type="InterPro" id="IPR006041">
    <property type="entry name" value="Pollen_Ole_e1_allergen"/>
</dbReference>
<dbReference type="PANTHER" id="PTHR31614:SF2">
    <property type="entry name" value="F28N24.16 PROTEIN"/>
    <property type="match status" value="1"/>
</dbReference>
<evidence type="ECO:0000256" key="2">
    <source>
        <dbReference type="ARBA" id="ARBA00023157"/>
    </source>
</evidence>
<dbReference type="FunCoup" id="A0A068UCJ5">
    <property type="interactions" value="100"/>
</dbReference>
<dbReference type="OrthoDB" id="1888725at2759"/>
<comment type="similarity">
    <text evidence="1">Belongs to the Ole e I family.</text>
</comment>
<keyword evidence="5" id="KW-1185">Reference proteome</keyword>
<evidence type="ECO:0000313" key="5">
    <source>
        <dbReference type="Proteomes" id="UP000295252"/>
    </source>
</evidence>
<keyword evidence="3" id="KW-0732">Signal</keyword>
<keyword evidence="2" id="KW-1015">Disulfide bond</keyword>
<dbReference type="PhylomeDB" id="A0A068UCJ5"/>
<dbReference type="Gene3D" id="2.60.40.10">
    <property type="entry name" value="Immunoglobulins"/>
    <property type="match status" value="1"/>
</dbReference>
<dbReference type="InterPro" id="IPR013783">
    <property type="entry name" value="Ig-like_fold"/>
</dbReference>
<dbReference type="Proteomes" id="UP000295252">
    <property type="component" value="Chromosome VII"/>
</dbReference>
<dbReference type="EMBL" id="HG739103">
    <property type="protein sequence ID" value="CDP06002.1"/>
    <property type="molecule type" value="Genomic_DNA"/>
</dbReference>
<evidence type="ECO:0000256" key="1">
    <source>
        <dbReference type="ARBA" id="ARBA00010049"/>
    </source>
</evidence>
<evidence type="ECO:0000313" key="4">
    <source>
        <dbReference type="EMBL" id="CDP06002.1"/>
    </source>
</evidence>
<evidence type="ECO:0000256" key="3">
    <source>
        <dbReference type="SAM" id="SignalP"/>
    </source>
</evidence>
<dbReference type="OMA" id="CKEPAIG"/>
<name>A0A068UCJ5_COFCA</name>
<accession>A0A068UCJ5</accession>
<feature type="signal peptide" evidence="3">
    <location>
        <begin position="1"/>
        <end position="22"/>
    </location>
</feature>
<organism evidence="4 5">
    <name type="scientific">Coffea canephora</name>
    <name type="common">Robusta coffee</name>
    <dbReference type="NCBI Taxonomy" id="49390"/>
    <lineage>
        <taxon>Eukaryota</taxon>
        <taxon>Viridiplantae</taxon>
        <taxon>Streptophyta</taxon>
        <taxon>Embryophyta</taxon>
        <taxon>Tracheophyta</taxon>
        <taxon>Spermatophyta</taxon>
        <taxon>Magnoliopsida</taxon>
        <taxon>eudicotyledons</taxon>
        <taxon>Gunneridae</taxon>
        <taxon>Pentapetalae</taxon>
        <taxon>asterids</taxon>
        <taxon>lamiids</taxon>
        <taxon>Gentianales</taxon>
        <taxon>Rubiaceae</taxon>
        <taxon>Ixoroideae</taxon>
        <taxon>Gardenieae complex</taxon>
        <taxon>Bertiereae - Coffeeae clade</taxon>
        <taxon>Coffeeae</taxon>
        <taxon>Coffea</taxon>
    </lineage>
</organism>
<dbReference type="PANTHER" id="PTHR31614">
    <property type="entry name" value="PROTEIN DOWNSTREAM OF FLC-RELATED"/>
    <property type="match status" value="1"/>
</dbReference>